<dbReference type="EMBL" id="ADBJ01000042">
    <property type="protein sequence ID" value="EFA77534.1"/>
    <property type="molecule type" value="Genomic_DNA"/>
</dbReference>
<dbReference type="STRING" id="670386.D3BLT3"/>
<keyword evidence="4" id="KW-1185">Reference proteome</keyword>
<dbReference type="Pfam" id="PF00505">
    <property type="entry name" value="HMG_box"/>
    <property type="match status" value="1"/>
</dbReference>
<evidence type="ECO:0000256" key="1">
    <source>
        <dbReference type="PROSITE-ProRule" id="PRU00267"/>
    </source>
</evidence>
<evidence type="ECO:0000313" key="3">
    <source>
        <dbReference type="EMBL" id="EFA77534.1"/>
    </source>
</evidence>
<name>D3BLT3_HETP5</name>
<keyword evidence="1" id="KW-0539">Nucleus</keyword>
<feature type="domain" description="HMG box" evidence="2">
    <location>
        <begin position="1"/>
        <end position="56"/>
    </location>
</feature>
<proteinExistence type="predicted"/>
<feature type="DNA-binding region" description="HMG box" evidence="1">
    <location>
        <begin position="1"/>
        <end position="56"/>
    </location>
</feature>
<comment type="caution">
    <text evidence="3">The sequence shown here is derived from an EMBL/GenBank/DDBJ whole genome shotgun (WGS) entry which is preliminary data.</text>
</comment>
<sequence>MKATKDSNENPAASFTEIGSLLGKKWHSLSAPEKDVYQKRSDEEKRVYELKMKEYKAMISQQQPVKAE</sequence>
<dbReference type="SMART" id="SM00398">
    <property type="entry name" value="HMG"/>
    <property type="match status" value="1"/>
</dbReference>
<dbReference type="Proteomes" id="UP000001396">
    <property type="component" value="Unassembled WGS sequence"/>
</dbReference>
<dbReference type="RefSeq" id="XP_020429662.1">
    <property type="nucleotide sequence ID" value="XM_020582881.1"/>
</dbReference>
<dbReference type="GO" id="GO:0005634">
    <property type="term" value="C:nucleus"/>
    <property type="evidence" value="ECO:0007669"/>
    <property type="project" value="UniProtKB-UniRule"/>
</dbReference>
<evidence type="ECO:0000259" key="2">
    <source>
        <dbReference type="PROSITE" id="PS50118"/>
    </source>
</evidence>
<dbReference type="GeneID" id="31367604"/>
<dbReference type="PROSITE" id="PS50118">
    <property type="entry name" value="HMG_BOX_2"/>
    <property type="match status" value="1"/>
</dbReference>
<accession>D3BLT3</accession>
<gene>
    <name evidence="3" type="primary">nhp6</name>
    <name evidence="3" type="ORF">PPL_12137</name>
</gene>
<organism evidence="3 4">
    <name type="scientific">Heterostelium pallidum (strain ATCC 26659 / Pp 5 / PN500)</name>
    <name type="common">Cellular slime mold</name>
    <name type="synonym">Polysphondylium pallidum</name>
    <dbReference type="NCBI Taxonomy" id="670386"/>
    <lineage>
        <taxon>Eukaryota</taxon>
        <taxon>Amoebozoa</taxon>
        <taxon>Evosea</taxon>
        <taxon>Eumycetozoa</taxon>
        <taxon>Dictyostelia</taxon>
        <taxon>Acytosteliales</taxon>
        <taxon>Acytosteliaceae</taxon>
        <taxon>Heterostelium</taxon>
    </lineage>
</organism>
<dbReference type="InterPro" id="IPR036910">
    <property type="entry name" value="HMG_box_dom_sf"/>
</dbReference>
<dbReference type="Gene3D" id="1.10.30.10">
    <property type="entry name" value="High mobility group box domain"/>
    <property type="match status" value="1"/>
</dbReference>
<dbReference type="InParanoid" id="D3BLT3"/>
<reference evidence="3 4" key="1">
    <citation type="journal article" date="2011" name="Genome Res.">
        <title>Phylogeny-wide analysis of social amoeba genomes highlights ancient origins for complex intercellular communication.</title>
        <authorList>
            <person name="Heidel A.J."/>
            <person name="Lawal H.M."/>
            <person name="Felder M."/>
            <person name="Schilde C."/>
            <person name="Helps N.R."/>
            <person name="Tunggal B."/>
            <person name="Rivero F."/>
            <person name="John U."/>
            <person name="Schleicher M."/>
            <person name="Eichinger L."/>
            <person name="Platzer M."/>
            <person name="Noegel A.A."/>
            <person name="Schaap P."/>
            <person name="Gloeckner G."/>
        </authorList>
    </citation>
    <scope>NUCLEOTIDE SEQUENCE [LARGE SCALE GENOMIC DNA]</scope>
    <source>
        <strain evidence="4">ATCC 26659 / Pp 5 / PN500</strain>
    </source>
</reference>
<dbReference type="InterPro" id="IPR009071">
    <property type="entry name" value="HMG_box_dom"/>
</dbReference>
<dbReference type="GO" id="GO:0003677">
    <property type="term" value="F:DNA binding"/>
    <property type="evidence" value="ECO:0007669"/>
    <property type="project" value="UniProtKB-UniRule"/>
</dbReference>
<dbReference type="SUPFAM" id="SSF47095">
    <property type="entry name" value="HMG-box"/>
    <property type="match status" value="1"/>
</dbReference>
<protein>
    <submittedName>
        <fullName evidence="3">HMG1/2 box-containing protein</fullName>
    </submittedName>
</protein>
<keyword evidence="1" id="KW-0238">DNA-binding</keyword>
<evidence type="ECO:0000313" key="4">
    <source>
        <dbReference type="Proteomes" id="UP000001396"/>
    </source>
</evidence>
<dbReference type="AlphaFoldDB" id="D3BLT3"/>